<dbReference type="GO" id="GO:0003677">
    <property type="term" value="F:DNA binding"/>
    <property type="evidence" value="ECO:0007669"/>
    <property type="project" value="UniProtKB-KW"/>
</dbReference>
<dbReference type="SUPFAM" id="SSF48008">
    <property type="entry name" value="GntR ligand-binding domain-like"/>
    <property type="match status" value="1"/>
</dbReference>
<proteinExistence type="predicted"/>
<keyword evidence="6" id="KW-1185">Reference proteome</keyword>
<name>A0A238LA55_9RHOB</name>
<dbReference type="Gene3D" id="1.20.120.530">
    <property type="entry name" value="GntR ligand-binding domain-like"/>
    <property type="match status" value="1"/>
</dbReference>
<dbReference type="GO" id="GO:0003700">
    <property type="term" value="F:DNA-binding transcription factor activity"/>
    <property type="evidence" value="ECO:0007669"/>
    <property type="project" value="InterPro"/>
</dbReference>
<dbReference type="Proteomes" id="UP000201613">
    <property type="component" value="Unassembled WGS sequence"/>
</dbReference>
<dbReference type="PROSITE" id="PS50949">
    <property type="entry name" value="HTH_GNTR"/>
    <property type="match status" value="1"/>
</dbReference>
<dbReference type="InterPro" id="IPR036390">
    <property type="entry name" value="WH_DNA-bd_sf"/>
</dbReference>
<accession>A0A238LA55</accession>
<dbReference type="Pfam" id="PF07729">
    <property type="entry name" value="FCD"/>
    <property type="match status" value="1"/>
</dbReference>
<dbReference type="SUPFAM" id="SSF46785">
    <property type="entry name" value="Winged helix' DNA-binding domain"/>
    <property type="match status" value="1"/>
</dbReference>
<feature type="domain" description="HTH gntR-type" evidence="4">
    <location>
        <begin position="16"/>
        <end position="83"/>
    </location>
</feature>
<gene>
    <name evidence="5" type="primary">ydfH_2</name>
    <name evidence="5" type="ORF">LOM8899_00427</name>
</gene>
<dbReference type="RefSeq" id="WP_093990498.1">
    <property type="nucleotide sequence ID" value="NZ_FXZK01000001.1"/>
</dbReference>
<dbReference type="EMBL" id="FXZK01000001">
    <property type="protein sequence ID" value="SMY06304.1"/>
    <property type="molecule type" value="Genomic_DNA"/>
</dbReference>
<dbReference type="PANTHER" id="PTHR43537:SF45">
    <property type="entry name" value="GNTR FAMILY REGULATORY PROTEIN"/>
    <property type="match status" value="1"/>
</dbReference>
<dbReference type="Gene3D" id="1.10.10.10">
    <property type="entry name" value="Winged helix-like DNA-binding domain superfamily/Winged helix DNA-binding domain"/>
    <property type="match status" value="1"/>
</dbReference>
<dbReference type="InterPro" id="IPR000524">
    <property type="entry name" value="Tscrpt_reg_HTH_GntR"/>
</dbReference>
<dbReference type="InterPro" id="IPR011711">
    <property type="entry name" value="GntR_C"/>
</dbReference>
<reference evidence="6" key="1">
    <citation type="submission" date="2017-05" db="EMBL/GenBank/DDBJ databases">
        <authorList>
            <person name="Rodrigo-Torres L."/>
            <person name="Arahal R. D."/>
            <person name="Lucena T."/>
        </authorList>
    </citation>
    <scope>NUCLEOTIDE SEQUENCE [LARGE SCALE GENOMIC DNA]</scope>
    <source>
        <strain evidence="6">CECT 8899</strain>
    </source>
</reference>
<protein>
    <submittedName>
        <fullName evidence="5">Putative HTH-type transcriptional regulator YdfH</fullName>
    </submittedName>
</protein>
<keyword evidence="2" id="KW-0238">DNA-binding</keyword>
<evidence type="ECO:0000256" key="3">
    <source>
        <dbReference type="ARBA" id="ARBA00023163"/>
    </source>
</evidence>
<dbReference type="InterPro" id="IPR008920">
    <property type="entry name" value="TF_FadR/GntR_C"/>
</dbReference>
<evidence type="ECO:0000313" key="5">
    <source>
        <dbReference type="EMBL" id="SMY06304.1"/>
    </source>
</evidence>
<sequence>MTKASDRSQLPKAADAPLKKAAYDRFQQALLKGAIRPGQLVSQKELVALLDMSIGALRELLPRLEAEGLLTVMPQRGIQITMIDLPIIRDAFQMRMALEREAVISAVRTLPDEAIDEQERLHRDILARLEAGGDLPPDFFDEGQSVDGAFHELLVGCTRNDLLIHAYHVNSTRIRLIKLDRIKLTRLTLPSAFGDHLAVIEALKARDRAAAVAALEAHIRNARDRAIEL</sequence>
<organism evidence="5 6">
    <name type="scientific">Flavimaricola marinus</name>
    <dbReference type="NCBI Taxonomy" id="1819565"/>
    <lineage>
        <taxon>Bacteria</taxon>
        <taxon>Pseudomonadati</taxon>
        <taxon>Pseudomonadota</taxon>
        <taxon>Alphaproteobacteria</taxon>
        <taxon>Rhodobacterales</taxon>
        <taxon>Paracoccaceae</taxon>
        <taxon>Flavimaricola</taxon>
    </lineage>
</organism>
<keyword evidence="3" id="KW-0804">Transcription</keyword>
<dbReference type="SMART" id="SM00895">
    <property type="entry name" value="FCD"/>
    <property type="match status" value="1"/>
</dbReference>
<dbReference type="SMART" id="SM00345">
    <property type="entry name" value="HTH_GNTR"/>
    <property type="match status" value="1"/>
</dbReference>
<dbReference type="OrthoDB" id="7620579at2"/>
<dbReference type="InterPro" id="IPR036388">
    <property type="entry name" value="WH-like_DNA-bd_sf"/>
</dbReference>
<evidence type="ECO:0000259" key="4">
    <source>
        <dbReference type="PROSITE" id="PS50949"/>
    </source>
</evidence>
<dbReference type="PANTHER" id="PTHR43537">
    <property type="entry name" value="TRANSCRIPTIONAL REGULATOR, GNTR FAMILY"/>
    <property type="match status" value="1"/>
</dbReference>
<dbReference type="AlphaFoldDB" id="A0A238LA55"/>
<dbReference type="Pfam" id="PF00392">
    <property type="entry name" value="GntR"/>
    <property type="match status" value="1"/>
</dbReference>
<keyword evidence="1" id="KW-0805">Transcription regulation</keyword>
<evidence type="ECO:0000256" key="2">
    <source>
        <dbReference type="ARBA" id="ARBA00023125"/>
    </source>
</evidence>
<evidence type="ECO:0000256" key="1">
    <source>
        <dbReference type="ARBA" id="ARBA00023015"/>
    </source>
</evidence>
<evidence type="ECO:0000313" key="6">
    <source>
        <dbReference type="Proteomes" id="UP000201613"/>
    </source>
</evidence>